<dbReference type="EMBL" id="CAKOGP040001758">
    <property type="protein sequence ID" value="CAJ1949468.1"/>
    <property type="molecule type" value="Genomic_DNA"/>
</dbReference>
<keyword evidence="3" id="KW-0812">Transmembrane</keyword>
<keyword evidence="1" id="KW-0175">Coiled coil</keyword>
<protein>
    <submittedName>
        <fullName evidence="4">Uncharacterized protein</fullName>
    </submittedName>
</protein>
<reference evidence="4" key="1">
    <citation type="submission" date="2023-08" db="EMBL/GenBank/DDBJ databases">
        <authorList>
            <person name="Audoor S."/>
            <person name="Bilcke G."/>
        </authorList>
    </citation>
    <scope>NUCLEOTIDE SEQUENCE</scope>
</reference>
<evidence type="ECO:0000256" key="1">
    <source>
        <dbReference type="SAM" id="Coils"/>
    </source>
</evidence>
<keyword evidence="3" id="KW-0472">Membrane</keyword>
<sequence>MPPIHIIINNNNTHDTEQPSSAVPQGETSANPSPPRFRPLNNNDNEETTEAERKNIQDSRTNFAILHFALTVPKYSVSLFLFLAARCIPLQTPQEAIHTPLASLKTLIKMETQSYTSCTKEAFDHVLFVQLEELAHTEYTRALDAQDKNRKRIQIATKKAQDCSMATNMAKKSLQTWQAVNRVEDFPHQTCQTAADQAILDSFLGNNNNTSKSLLVVEDEITSQLGAYTLKSTHSMQLIGRYAQDRMEYDYDYFVTNRIQPTLQLLQGAATLTTTFTSFPSVLNHEELTQRLEDSLKDLEATLDAAKTQMDNLSARLQDYTQSIEAFYQHYQDIYSRLRKGAEFVIEFLPTGSKIPNMFEMNSLPRANSLLPQFYHYPIDNDFALQTQQVLEQTKTKFILLLEEVYTEVEQEAKHHLRGHSMDLMDKISVSLQMEGYDPPKFQGSLDGITTTVEKELQYVQSLGKQMHQSTTEVLGPLKDLYQQHLSTSNFPSNLTISGSWNQSSAIAASDILPTTTFDYLKPVFPDISIPEFLLSIFSWILSNAWIVETVVQAIRLWILEAKYTKGAIPDLPVLDYEEEFLSRTFENNGESRSLALLFKTLLSAFASPLYWLGLVLVPLTLGILVIWRPHVQTSCVDSRNGTYLANNFFAPLLINGANAPGHALYLQGESECHQSKQSICNEMSVEFDAALHSDTATVNALKVHRNESLQTIHALETCIDLSLNAEAMDLACCGLKGYGTQNCNDTDLVCPIDELAPHGEAASFRPVMEYIEDGSCATDRFPLNLDDARFNCAALTNACFDIPCTGVNEDYLLAKTIGVDCQIELYVLDCCSFIIVVLYQVIAVSLICTMLFQGIRQLFWRKLCPDGVRFHTQLCENGKIAFGDSKMDRFERMSVTIQRYERSGKFKLILGCLALIWWGISLVVFRHYEVF</sequence>
<feature type="coiled-coil region" evidence="1">
    <location>
        <begin position="282"/>
        <end position="323"/>
    </location>
</feature>
<feature type="transmembrane region" description="Helical" evidence="3">
    <location>
        <begin position="63"/>
        <end position="85"/>
    </location>
</feature>
<feature type="transmembrane region" description="Helical" evidence="3">
    <location>
        <begin position="834"/>
        <end position="853"/>
    </location>
</feature>
<keyword evidence="3" id="KW-1133">Transmembrane helix</keyword>
<accession>A0AAD2FQC7</accession>
<evidence type="ECO:0000313" key="5">
    <source>
        <dbReference type="Proteomes" id="UP001295423"/>
    </source>
</evidence>
<name>A0AAD2FQC7_9STRA</name>
<comment type="caution">
    <text evidence="4">The sequence shown here is derived from an EMBL/GenBank/DDBJ whole genome shotgun (WGS) entry which is preliminary data.</text>
</comment>
<feature type="transmembrane region" description="Helical" evidence="3">
    <location>
        <begin position="909"/>
        <end position="929"/>
    </location>
</feature>
<evidence type="ECO:0000256" key="2">
    <source>
        <dbReference type="SAM" id="MobiDB-lite"/>
    </source>
</evidence>
<feature type="region of interest" description="Disordered" evidence="2">
    <location>
        <begin position="9"/>
        <end position="53"/>
    </location>
</feature>
<gene>
    <name evidence="4" type="ORF">CYCCA115_LOCUS12111</name>
</gene>
<dbReference type="Proteomes" id="UP001295423">
    <property type="component" value="Unassembled WGS sequence"/>
</dbReference>
<feature type="compositionally biased region" description="Polar residues" evidence="2">
    <location>
        <begin position="18"/>
        <end position="31"/>
    </location>
</feature>
<dbReference type="AlphaFoldDB" id="A0AAD2FQC7"/>
<organism evidence="4 5">
    <name type="scientific">Cylindrotheca closterium</name>
    <dbReference type="NCBI Taxonomy" id="2856"/>
    <lineage>
        <taxon>Eukaryota</taxon>
        <taxon>Sar</taxon>
        <taxon>Stramenopiles</taxon>
        <taxon>Ochrophyta</taxon>
        <taxon>Bacillariophyta</taxon>
        <taxon>Bacillariophyceae</taxon>
        <taxon>Bacillariophycidae</taxon>
        <taxon>Bacillariales</taxon>
        <taxon>Bacillariaceae</taxon>
        <taxon>Cylindrotheca</taxon>
    </lineage>
</organism>
<evidence type="ECO:0000313" key="4">
    <source>
        <dbReference type="EMBL" id="CAJ1949468.1"/>
    </source>
</evidence>
<feature type="transmembrane region" description="Helical" evidence="3">
    <location>
        <begin position="610"/>
        <end position="628"/>
    </location>
</feature>
<keyword evidence="5" id="KW-1185">Reference proteome</keyword>
<evidence type="ECO:0000256" key="3">
    <source>
        <dbReference type="SAM" id="Phobius"/>
    </source>
</evidence>
<proteinExistence type="predicted"/>